<comment type="similarity">
    <text evidence="2 9">Belongs to the SPC25 family.</text>
</comment>
<proteinExistence type="inferred from homology"/>
<dbReference type="GO" id="GO:0031262">
    <property type="term" value="C:Ndc80 complex"/>
    <property type="evidence" value="ECO:0000318"/>
    <property type="project" value="GO_Central"/>
</dbReference>
<evidence type="ECO:0000256" key="2">
    <source>
        <dbReference type="ARBA" id="ARBA00006379"/>
    </source>
</evidence>
<keyword evidence="7 9" id="KW-0131">Cell cycle</keyword>
<feature type="coiled-coil region" evidence="10">
    <location>
        <begin position="43"/>
        <end position="123"/>
    </location>
</feature>
<dbReference type="STRING" id="105231.A0A1Y1HR74"/>
<evidence type="ECO:0000256" key="1">
    <source>
        <dbReference type="ARBA" id="ARBA00004584"/>
    </source>
</evidence>
<dbReference type="Gene3D" id="3.30.457.50">
    <property type="entry name" value="Chromosome segregation protein Spc25"/>
    <property type="match status" value="1"/>
</dbReference>
<dbReference type="FunFam" id="3.30.457.50:FF:000001">
    <property type="entry name" value="Probable kinetochore protein spc25"/>
    <property type="match status" value="1"/>
</dbReference>
<keyword evidence="9" id="KW-0539">Nucleus</keyword>
<keyword evidence="4 9" id="KW-0132">Cell division</keyword>
<dbReference type="GO" id="GO:0051301">
    <property type="term" value="P:cell division"/>
    <property type="evidence" value="ECO:0007669"/>
    <property type="project" value="UniProtKB-UniRule"/>
</dbReference>
<dbReference type="OrthoDB" id="6353017at2759"/>
<sequence length="225" mass="25819">MTAPFSIAALQEDLAAAKAHFDKWAIARLNALEDAKVEHVDLMREADGRVQDLSEEEEKLNETAAALQKLLEEQRVSLEHYQKELADIREEEASLPPRLADLEDTVSKEKQEIDKEIIELEDEGAVKESKAEALLLGDELYRKHLGLRFEHTPRDLLRLVFTQIDPRDTKREFSCQLHVTSTYTVLDCSPQVSGIEELQTMVNETNDFSLFVRLLRRKFKELVST</sequence>
<protein>
    <recommendedName>
        <fullName evidence="9">Kinetochore protein SPC25</fullName>
    </recommendedName>
</protein>
<evidence type="ECO:0000256" key="4">
    <source>
        <dbReference type="ARBA" id="ARBA00022618"/>
    </source>
</evidence>
<evidence type="ECO:0000313" key="13">
    <source>
        <dbReference type="Proteomes" id="UP000054558"/>
    </source>
</evidence>
<evidence type="ECO:0000256" key="5">
    <source>
        <dbReference type="ARBA" id="ARBA00022776"/>
    </source>
</evidence>
<keyword evidence="6 10" id="KW-0175">Coiled coil</keyword>
<keyword evidence="8 9" id="KW-0137">Centromere</keyword>
<keyword evidence="3 9" id="KW-0158">Chromosome</keyword>
<comment type="subcellular location">
    <subcellularLocation>
        <location evidence="1">Chromosome</location>
        <location evidence="1">Centromere</location>
    </subcellularLocation>
    <subcellularLocation>
        <location evidence="9">Nucleus</location>
    </subcellularLocation>
    <subcellularLocation>
        <location evidence="9">Chromosome</location>
        <location evidence="9">Centromere</location>
        <location evidence="9">Kinetochore</location>
    </subcellularLocation>
</comment>
<keyword evidence="13" id="KW-1185">Reference proteome</keyword>
<feature type="domain" description="Chromosome segregation protein Spc25 C-terminal" evidence="11">
    <location>
        <begin position="155"/>
        <end position="220"/>
    </location>
</feature>
<reference evidence="12 13" key="1">
    <citation type="journal article" date="2014" name="Nat. Commun.">
        <title>Klebsormidium flaccidum genome reveals primary factors for plant terrestrial adaptation.</title>
        <authorList>
            <person name="Hori K."/>
            <person name="Maruyama F."/>
            <person name="Fujisawa T."/>
            <person name="Togashi T."/>
            <person name="Yamamoto N."/>
            <person name="Seo M."/>
            <person name="Sato S."/>
            <person name="Yamada T."/>
            <person name="Mori H."/>
            <person name="Tajima N."/>
            <person name="Moriyama T."/>
            <person name="Ikeuchi M."/>
            <person name="Watanabe M."/>
            <person name="Wada H."/>
            <person name="Kobayashi K."/>
            <person name="Saito M."/>
            <person name="Masuda T."/>
            <person name="Sasaki-Sekimoto Y."/>
            <person name="Mashiguchi K."/>
            <person name="Awai K."/>
            <person name="Shimojima M."/>
            <person name="Masuda S."/>
            <person name="Iwai M."/>
            <person name="Nobusawa T."/>
            <person name="Narise T."/>
            <person name="Kondo S."/>
            <person name="Saito H."/>
            <person name="Sato R."/>
            <person name="Murakawa M."/>
            <person name="Ihara Y."/>
            <person name="Oshima-Yamada Y."/>
            <person name="Ohtaka K."/>
            <person name="Satoh M."/>
            <person name="Sonobe K."/>
            <person name="Ishii M."/>
            <person name="Ohtani R."/>
            <person name="Kanamori-Sato M."/>
            <person name="Honoki R."/>
            <person name="Miyazaki D."/>
            <person name="Mochizuki H."/>
            <person name="Umetsu J."/>
            <person name="Higashi K."/>
            <person name="Shibata D."/>
            <person name="Kamiya Y."/>
            <person name="Sato N."/>
            <person name="Nakamura Y."/>
            <person name="Tabata S."/>
            <person name="Ida S."/>
            <person name="Kurokawa K."/>
            <person name="Ohta H."/>
        </authorList>
    </citation>
    <scope>NUCLEOTIDE SEQUENCE [LARGE SCALE GENOMIC DNA]</scope>
    <source>
        <strain evidence="12 13">NIES-2285</strain>
    </source>
</reference>
<evidence type="ECO:0000256" key="8">
    <source>
        <dbReference type="ARBA" id="ARBA00023328"/>
    </source>
</evidence>
<keyword evidence="9" id="KW-0995">Kinetochore</keyword>
<dbReference type="GO" id="GO:0007059">
    <property type="term" value="P:chromosome segregation"/>
    <property type="evidence" value="ECO:0000318"/>
    <property type="project" value="GO_Central"/>
</dbReference>
<dbReference type="GO" id="GO:0005634">
    <property type="term" value="C:nucleus"/>
    <property type="evidence" value="ECO:0007669"/>
    <property type="project" value="UniProtKB-SubCell"/>
</dbReference>
<accession>A0A1Y1HR74</accession>
<evidence type="ECO:0000256" key="10">
    <source>
        <dbReference type="SAM" id="Coils"/>
    </source>
</evidence>
<evidence type="ECO:0000259" key="11">
    <source>
        <dbReference type="Pfam" id="PF08234"/>
    </source>
</evidence>
<dbReference type="CDD" id="cd23784">
    <property type="entry name" value="RWD_Spc25"/>
    <property type="match status" value="1"/>
</dbReference>
<evidence type="ECO:0000256" key="9">
    <source>
        <dbReference type="RuleBase" id="RU367150"/>
    </source>
</evidence>
<dbReference type="Pfam" id="PF08234">
    <property type="entry name" value="Spindle_Spc25"/>
    <property type="match status" value="1"/>
</dbReference>
<keyword evidence="5 9" id="KW-0498">Mitosis</keyword>
<evidence type="ECO:0000256" key="6">
    <source>
        <dbReference type="ARBA" id="ARBA00023054"/>
    </source>
</evidence>
<comment type="subunit">
    <text evidence="9">Component of the NDC80 complex.</text>
</comment>
<evidence type="ECO:0000313" key="12">
    <source>
        <dbReference type="EMBL" id="GAQ80302.1"/>
    </source>
</evidence>
<dbReference type="EMBL" id="DF237000">
    <property type="protein sequence ID" value="GAQ80302.1"/>
    <property type="molecule type" value="Genomic_DNA"/>
</dbReference>
<dbReference type="InterPro" id="IPR045143">
    <property type="entry name" value="Spc25"/>
</dbReference>
<comment type="function">
    <text evidence="9">Acts as a component of the essential kinetochore-associated NDC80 complex, which is required for chromosome segregation and spindle checkpoint activity.</text>
</comment>
<evidence type="ECO:0000256" key="7">
    <source>
        <dbReference type="ARBA" id="ARBA00023306"/>
    </source>
</evidence>
<dbReference type="InterPro" id="IPR013255">
    <property type="entry name" value="Spc25_C"/>
</dbReference>
<dbReference type="OMA" id="KNINEFW"/>
<dbReference type="PANTHER" id="PTHR14281">
    <property type="entry name" value="KINETOCHORE PROTEIN SPC25-RELATED"/>
    <property type="match status" value="1"/>
</dbReference>
<dbReference type="Proteomes" id="UP000054558">
    <property type="component" value="Unassembled WGS sequence"/>
</dbReference>
<organism evidence="12 13">
    <name type="scientific">Klebsormidium nitens</name>
    <name type="common">Green alga</name>
    <name type="synonym">Ulothrix nitens</name>
    <dbReference type="NCBI Taxonomy" id="105231"/>
    <lineage>
        <taxon>Eukaryota</taxon>
        <taxon>Viridiplantae</taxon>
        <taxon>Streptophyta</taxon>
        <taxon>Klebsormidiophyceae</taxon>
        <taxon>Klebsormidiales</taxon>
        <taxon>Klebsormidiaceae</taxon>
        <taxon>Klebsormidium</taxon>
    </lineage>
</organism>
<gene>
    <name evidence="12" type="ORF">KFL_000510020</name>
</gene>
<evidence type="ECO:0000256" key="3">
    <source>
        <dbReference type="ARBA" id="ARBA00022454"/>
    </source>
</evidence>
<dbReference type="AlphaFoldDB" id="A0A1Y1HR74"/>
<dbReference type="PANTHER" id="PTHR14281:SF0">
    <property type="entry name" value="KINETOCHORE PROTEIN SPC25"/>
    <property type="match status" value="1"/>
</dbReference>
<name>A0A1Y1HR74_KLENI</name>